<accession>A0A1D7U1V4</accession>
<comment type="similarity">
    <text evidence="1 5">Belongs to the DNA glycosylase MPG family.</text>
</comment>
<organism evidence="6 7">
    <name type="scientific">Bosea vaviloviae</name>
    <dbReference type="NCBI Taxonomy" id="1526658"/>
    <lineage>
        <taxon>Bacteria</taxon>
        <taxon>Pseudomonadati</taxon>
        <taxon>Pseudomonadota</taxon>
        <taxon>Alphaproteobacteria</taxon>
        <taxon>Hyphomicrobiales</taxon>
        <taxon>Boseaceae</taxon>
        <taxon>Bosea</taxon>
    </lineage>
</organism>
<dbReference type="Gene3D" id="3.10.300.10">
    <property type="entry name" value="Methylpurine-DNA glycosylase (MPG)"/>
    <property type="match status" value="1"/>
</dbReference>
<evidence type="ECO:0000256" key="5">
    <source>
        <dbReference type="HAMAP-Rule" id="MF_00527"/>
    </source>
</evidence>
<name>A0A1D7U1V4_9HYPH</name>
<gene>
    <name evidence="6" type="ORF">BHK69_13480</name>
</gene>
<dbReference type="GO" id="GO:0006284">
    <property type="term" value="P:base-excision repair"/>
    <property type="evidence" value="ECO:0007669"/>
    <property type="project" value="InterPro"/>
</dbReference>
<keyword evidence="4 5" id="KW-0234">DNA repair</keyword>
<dbReference type="NCBIfam" id="NF002003">
    <property type="entry name" value="PRK00802.1-3"/>
    <property type="match status" value="1"/>
</dbReference>
<dbReference type="InterPro" id="IPR036995">
    <property type="entry name" value="MPG_sf"/>
</dbReference>
<dbReference type="EMBL" id="CP017147">
    <property type="protein sequence ID" value="AOO81342.1"/>
    <property type="molecule type" value="Genomic_DNA"/>
</dbReference>
<evidence type="ECO:0000313" key="7">
    <source>
        <dbReference type="Proteomes" id="UP000094969"/>
    </source>
</evidence>
<dbReference type="PANTHER" id="PTHR10429:SF0">
    <property type="entry name" value="DNA-3-METHYLADENINE GLYCOSYLASE"/>
    <property type="match status" value="1"/>
</dbReference>
<evidence type="ECO:0000313" key="6">
    <source>
        <dbReference type="EMBL" id="AOO81342.1"/>
    </source>
</evidence>
<dbReference type="STRING" id="1526658.BHK69_13480"/>
<dbReference type="OrthoDB" id="9794313at2"/>
<keyword evidence="3 5" id="KW-0378">Hydrolase</keyword>
<dbReference type="CDD" id="cd00540">
    <property type="entry name" value="AAG"/>
    <property type="match status" value="1"/>
</dbReference>
<evidence type="ECO:0000256" key="3">
    <source>
        <dbReference type="ARBA" id="ARBA00022801"/>
    </source>
</evidence>
<evidence type="ECO:0000256" key="1">
    <source>
        <dbReference type="ARBA" id="ARBA00009232"/>
    </source>
</evidence>
<dbReference type="InterPro" id="IPR011034">
    <property type="entry name" value="Formyl_transferase-like_C_sf"/>
</dbReference>
<dbReference type="NCBIfam" id="TIGR00567">
    <property type="entry name" value="3mg"/>
    <property type="match status" value="1"/>
</dbReference>
<proteinExistence type="inferred from homology"/>
<dbReference type="GO" id="GO:0003677">
    <property type="term" value="F:DNA binding"/>
    <property type="evidence" value="ECO:0007669"/>
    <property type="project" value="InterPro"/>
</dbReference>
<protein>
    <recommendedName>
        <fullName evidence="5">Putative 3-methyladenine DNA glycosylase</fullName>
        <ecNumber evidence="5">3.2.2.-</ecNumber>
    </recommendedName>
</protein>
<dbReference type="SUPFAM" id="SSF50486">
    <property type="entry name" value="FMT C-terminal domain-like"/>
    <property type="match status" value="1"/>
</dbReference>
<dbReference type="Pfam" id="PF02245">
    <property type="entry name" value="Pur_DNA_glyco"/>
    <property type="match status" value="1"/>
</dbReference>
<dbReference type="EC" id="3.2.2.-" evidence="5"/>
<evidence type="ECO:0000256" key="2">
    <source>
        <dbReference type="ARBA" id="ARBA00022763"/>
    </source>
</evidence>
<dbReference type="AlphaFoldDB" id="A0A1D7U1V4"/>
<keyword evidence="7" id="KW-1185">Reference proteome</keyword>
<reference evidence="6 7" key="1">
    <citation type="journal article" date="2015" name="Antonie Van Leeuwenhoek">
        <title>Bosea vaviloviae sp. nov., a new species of slow-growing rhizobia isolated from nodules of the relict species Vavilovia formosa (Stev.) Fed.</title>
        <authorList>
            <person name="Safronova V.I."/>
            <person name="Kuznetsova I.G."/>
            <person name="Sazanova A.L."/>
            <person name="Kimeklis A.K."/>
            <person name="Belimov A.A."/>
            <person name="Andronov E.E."/>
            <person name="Pinaev A.G."/>
            <person name="Chizhevskaya E.P."/>
            <person name="Pukhaev A.R."/>
            <person name="Popov K.P."/>
            <person name="Willems A."/>
            <person name="Tikhonovich I.A."/>
        </authorList>
    </citation>
    <scope>NUCLEOTIDE SEQUENCE [LARGE SCALE GENOMIC DNA]</scope>
    <source>
        <strain evidence="6 7">Vaf18</strain>
    </source>
</reference>
<dbReference type="Proteomes" id="UP000094969">
    <property type="component" value="Chromosome"/>
</dbReference>
<dbReference type="GO" id="GO:0003905">
    <property type="term" value="F:alkylbase DNA N-glycosylase activity"/>
    <property type="evidence" value="ECO:0007669"/>
    <property type="project" value="InterPro"/>
</dbReference>
<dbReference type="RefSeq" id="WP_069690556.1">
    <property type="nucleotide sequence ID" value="NZ_CP017147.1"/>
</dbReference>
<dbReference type="PANTHER" id="PTHR10429">
    <property type="entry name" value="DNA-3-METHYLADENINE GLYCOSYLASE"/>
    <property type="match status" value="1"/>
</dbReference>
<keyword evidence="2 5" id="KW-0227">DNA damage</keyword>
<dbReference type="HAMAP" id="MF_00527">
    <property type="entry name" value="3MGH"/>
    <property type="match status" value="1"/>
</dbReference>
<dbReference type="InterPro" id="IPR003180">
    <property type="entry name" value="MPG"/>
</dbReference>
<dbReference type="KEGG" id="bvv:BHK69_13480"/>
<evidence type="ECO:0000256" key="4">
    <source>
        <dbReference type="ARBA" id="ARBA00023204"/>
    </source>
</evidence>
<sequence>MTSGYLDDHDLTPLPAAFFDRAAPELAMRLIGVSIFVDGVGGVIVETEAYTRDDPASHSFRGPTLRNAAMFGPAGTAYIYRSYGLHWCFNIVASGGGAVLLRALEPTAGFDIMLQRRGGASALCSGPGRLAQALAIDASHDALPVDQKPFSFSDRSCEPNLTVGPRIGISQAREKPWRFGLQGSPHLSRRFPVSRRLPVP</sequence>